<evidence type="ECO:0000256" key="3">
    <source>
        <dbReference type="ARBA" id="ARBA00022840"/>
    </source>
</evidence>
<protein>
    <submittedName>
        <fullName evidence="7">Ferrichrome ABC transporter ATP-binding protein</fullName>
    </submittedName>
</protein>
<dbReference type="EMBL" id="LLZS01000009">
    <property type="protein sequence ID" value="KUR70307.1"/>
    <property type="molecule type" value="Genomic_DNA"/>
</dbReference>
<evidence type="ECO:0000256" key="5">
    <source>
        <dbReference type="ARBA" id="ARBA00037066"/>
    </source>
</evidence>
<dbReference type="PROSITE" id="PS50893">
    <property type="entry name" value="ABC_TRANSPORTER_2"/>
    <property type="match status" value="1"/>
</dbReference>
<dbReference type="InterPro" id="IPR003593">
    <property type="entry name" value="AAA+_ATPase"/>
</dbReference>
<evidence type="ECO:0000313" key="7">
    <source>
        <dbReference type="EMBL" id="KUR70307.1"/>
    </source>
</evidence>
<dbReference type="SMART" id="SM00382">
    <property type="entry name" value="AAA"/>
    <property type="match status" value="1"/>
</dbReference>
<keyword evidence="4" id="KW-1278">Translocase</keyword>
<proteinExistence type="predicted"/>
<accession>A0A124JTL5</accession>
<reference evidence="7 8" key="1">
    <citation type="submission" date="2015-10" db="EMBL/GenBank/DDBJ databases">
        <title>Draft genome sequence of Novosphingobium fuchskuhlense DSM 25065 isolated from a surface water sample of the southwest basin of Lake Grosse Fuchskuhle.</title>
        <authorList>
            <person name="Ruckert C."/>
            <person name="Winkler A."/>
            <person name="Glaeser J."/>
            <person name="Grossart H.-P."/>
            <person name="Kalinowski J."/>
            <person name="Glaeser S."/>
        </authorList>
    </citation>
    <scope>NUCLEOTIDE SEQUENCE [LARGE SCALE GENOMIC DNA]</scope>
    <source>
        <strain evidence="7 8">FNE08-7</strain>
    </source>
</reference>
<comment type="caution">
    <text evidence="7">The sequence shown here is derived from an EMBL/GenBank/DDBJ whole genome shotgun (WGS) entry which is preliminary data.</text>
</comment>
<dbReference type="Gene3D" id="3.40.50.300">
    <property type="entry name" value="P-loop containing nucleotide triphosphate hydrolases"/>
    <property type="match status" value="1"/>
</dbReference>
<keyword evidence="2" id="KW-0547">Nucleotide-binding</keyword>
<evidence type="ECO:0000259" key="6">
    <source>
        <dbReference type="PROSITE" id="PS50893"/>
    </source>
</evidence>
<keyword evidence="3 7" id="KW-0067">ATP-binding</keyword>
<dbReference type="SUPFAM" id="SSF52540">
    <property type="entry name" value="P-loop containing nucleoside triphosphate hydrolases"/>
    <property type="match status" value="1"/>
</dbReference>
<dbReference type="InterPro" id="IPR003439">
    <property type="entry name" value="ABC_transporter-like_ATP-bd"/>
</dbReference>
<dbReference type="RefSeq" id="WP_067913137.1">
    <property type="nucleotide sequence ID" value="NZ_KQ954246.1"/>
</dbReference>
<dbReference type="InterPro" id="IPR027417">
    <property type="entry name" value="P-loop_NTPase"/>
</dbReference>
<name>A0A124JTL5_9SPHN</name>
<evidence type="ECO:0000256" key="2">
    <source>
        <dbReference type="ARBA" id="ARBA00022741"/>
    </source>
</evidence>
<dbReference type="PANTHER" id="PTHR42794">
    <property type="entry name" value="HEMIN IMPORT ATP-BINDING PROTEIN HMUV"/>
    <property type="match status" value="1"/>
</dbReference>
<dbReference type="InterPro" id="IPR017871">
    <property type="entry name" value="ABC_transporter-like_CS"/>
</dbReference>
<sequence>MILAAQNLTVPGRLSGISITLRPGELTAICGPNGAGKTTLLRALAGLEPGPVRLGETPLAQLPPRRRAQDIGYLPQHAHPAWNLTAEALVRLGRLPHRTSRAEDDAAALAALTALGAAHLAPRGVHTLSGGERARVALARVLAGNPRWILADEPLASLDLAHAAALLAHFRALADQGTGAKTGVVLVVHSLAHAMNHADRVIVLHKGRLAADAPPAVALSEDVIEHVWGVRAAWTGPAGARALSL</sequence>
<dbReference type="STRING" id="1117702.AQZ52_15780"/>
<dbReference type="Proteomes" id="UP000058012">
    <property type="component" value="Unassembled WGS sequence"/>
</dbReference>
<dbReference type="AlphaFoldDB" id="A0A124JTL5"/>
<evidence type="ECO:0000313" key="8">
    <source>
        <dbReference type="Proteomes" id="UP000058012"/>
    </source>
</evidence>
<dbReference type="PANTHER" id="PTHR42794:SF1">
    <property type="entry name" value="HEMIN IMPORT ATP-BINDING PROTEIN HMUV"/>
    <property type="match status" value="1"/>
</dbReference>
<dbReference type="GO" id="GO:0005524">
    <property type="term" value="F:ATP binding"/>
    <property type="evidence" value="ECO:0007669"/>
    <property type="project" value="UniProtKB-KW"/>
</dbReference>
<evidence type="ECO:0000256" key="1">
    <source>
        <dbReference type="ARBA" id="ARBA00022448"/>
    </source>
</evidence>
<dbReference type="GO" id="GO:0016887">
    <property type="term" value="F:ATP hydrolysis activity"/>
    <property type="evidence" value="ECO:0007669"/>
    <property type="project" value="InterPro"/>
</dbReference>
<keyword evidence="8" id="KW-1185">Reference proteome</keyword>
<feature type="domain" description="ABC transporter" evidence="6">
    <location>
        <begin position="3"/>
        <end position="231"/>
    </location>
</feature>
<organism evidence="7 8">
    <name type="scientific">Novosphingobium fuchskuhlense</name>
    <dbReference type="NCBI Taxonomy" id="1117702"/>
    <lineage>
        <taxon>Bacteria</taxon>
        <taxon>Pseudomonadati</taxon>
        <taxon>Pseudomonadota</taxon>
        <taxon>Alphaproteobacteria</taxon>
        <taxon>Sphingomonadales</taxon>
        <taxon>Sphingomonadaceae</taxon>
        <taxon>Novosphingobium</taxon>
    </lineage>
</organism>
<gene>
    <name evidence="7" type="ORF">AQZ52_15780</name>
</gene>
<keyword evidence="1" id="KW-0813">Transport</keyword>
<comment type="function">
    <text evidence="5">Part of the ABC transporter complex HmuTUV involved in hemin import. Responsible for energy coupling to the transport system.</text>
</comment>
<dbReference type="Pfam" id="PF00005">
    <property type="entry name" value="ABC_tran"/>
    <property type="match status" value="1"/>
</dbReference>
<dbReference type="PROSITE" id="PS00211">
    <property type="entry name" value="ABC_TRANSPORTER_1"/>
    <property type="match status" value="1"/>
</dbReference>
<evidence type="ECO:0000256" key="4">
    <source>
        <dbReference type="ARBA" id="ARBA00022967"/>
    </source>
</evidence>